<comment type="caution">
    <text evidence="2">The sequence shown here is derived from an EMBL/GenBank/DDBJ whole genome shotgun (WGS) entry which is preliminary data.</text>
</comment>
<organism evidence="2 3">
    <name type="scientific">Bos mutus</name>
    <name type="common">wild yak</name>
    <dbReference type="NCBI Taxonomy" id="72004"/>
    <lineage>
        <taxon>Eukaryota</taxon>
        <taxon>Metazoa</taxon>
        <taxon>Chordata</taxon>
        <taxon>Craniata</taxon>
        <taxon>Vertebrata</taxon>
        <taxon>Euteleostomi</taxon>
        <taxon>Mammalia</taxon>
        <taxon>Eutheria</taxon>
        <taxon>Laurasiatheria</taxon>
        <taxon>Artiodactyla</taxon>
        <taxon>Ruminantia</taxon>
        <taxon>Pecora</taxon>
        <taxon>Bovidae</taxon>
        <taxon>Bovinae</taxon>
        <taxon>Bos</taxon>
    </lineage>
</organism>
<evidence type="ECO:0000313" key="3">
    <source>
        <dbReference type="Proteomes" id="UP000322234"/>
    </source>
</evidence>
<gene>
    <name evidence="2" type="ORF">E5288_WYG011225</name>
</gene>
<protein>
    <submittedName>
        <fullName evidence="2">Uncharacterized protein</fullName>
    </submittedName>
</protein>
<feature type="region of interest" description="Disordered" evidence="1">
    <location>
        <begin position="77"/>
        <end position="99"/>
    </location>
</feature>
<dbReference type="AlphaFoldDB" id="A0A6B0R5W1"/>
<reference evidence="2" key="1">
    <citation type="submission" date="2019-10" db="EMBL/GenBank/DDBJ databases">
        <title>The sequence and de novo assembly of the wild yak genome.</title>
        <authorList>
            <person name="Liu Y."/>
        </authorList>
    </citation>
    <scope>NUCLEOTIDE SEQUENCE [LARGE SCALE GENOMIC DNA]</scope>
    <source>
        <strain evidence="2">WY2019</strain>
    </source>
</reference>
<proteinExistence type="predicted"/>
<keyword evidence="3" id="KW-1185">Reference proteome</keyword>
<dbReference type="Proteomes" id="UP000322234">
    <property type="component" value="Unassembled WGS sequence"/>
</dbReference>
<evidence type="ECO:0000256" key="1">
    <source>
        <dbReference type="SAM" id="MobiDB-lite"/>
    </source>
</evidence>
<dbReference type="EMBL" id="VBQZ03000026">
    <property type="protein sequence ID" value="MXQ85578.1"/>
    <property type="molecule type" value="Genomic_DNA"/>
</dbReference>
<name>A0A6B0R5W1_9CETA</name>
<sequence length="99" mass="11263">MYLEIGLIHLRMDDNASMAKMNDVEKSLSEDGLAWNTMRETSFSVSLFPFSIQESVEEQLKTTKLVSLRIQWSESLEDGWGPPSPEELRDGVQCPLSRV</sequence>
<accession>A0A6B0R5W1</accession>
<evidence type="ECO:0000313" key="2">
    <source>
        <dbReference type="EMBL" id="MXQ85578.1"/>
    </source>
</evidence>